<keyword evidence="2" id="KW-1185">Reference proteome</keyword>
<reference evidence="1" key="3">
    <citation type="submission" date="2025-09" db="UniProtKB">
        <authorList>
            <consortium name="Ensembl"/>
        </authorList>
    </citation>
    <scope>IDENTIFICATION</scope>
    <source>
        <strain evidence="1">Thoroughbred</strain>
    </source>
</reference>
<proteinExistence type="predicted"/>
<reference evidence="1" key="2">
    <citation type="submission" date="2025-08" db="UniProtKB">
        <authorList>
            <consortium name="Ensembl"/>
        </authorList>
    </citation>
    <scope>IDENTIFICATION</scope>
    <source>
        <strain evidence="1">Thoroughbred</strain>
    </source>
</reference>
<reference evidence="1 2" key="1">
    <citation type="journal article" date="2009" name="Science">
        <title>Genome sequence, comparative analysis, and population genetics of the domestic horse.</title>
        <authorList>
            <consortium name="Broad Institute Genome Sequencing Platform"/>
            <consortium name="Broad Institute Whole Genome Assembly Team"/>
            <person name="Wade C.M."/>
            <person name="Giulotto E."/>
            <person name="Sigurdsson S."/>
            <person name="Zoli M."/>
            <person name="Gnerre S."/>
            <person name="Imsland F."/>
            <person name="Lear T.L."/>
            <person name="Adelson D.L."/>
            <person name="Bailey E."/>
            <person name="Bellone R.R."/>
            <person name="Bloecker H."/>
            <person name="Distl O."/>
            <person name="Edgar R.C."/>
            <person name="Garber M."/>
            <person name="Leeb T."/>
            <person name="Mauceli E."/>
            <person name="MacLeod J.N."/>
            <person name="Penedo M.C.T."/>
            <person name="Raison J.M."/>
            <person name="Sharpe T."/>
            <person name="Vogel J."/>
            <person name="Andersson L."/>
            <person name="Antczak D.F."/>
            <person name="Biagi T."/>
            <person name="Binns M.M."/>
            <person name="Chowdhary B.P."/>
            <person name="Coleman S.J."/>
            <person name="Della Valle G."/>
            <person name="Fryc S."/>
            <person name="Guerin G."/>
            <person name="Hasegawa T."/>
            <person name="Hill E.W."/>
            <person name="Jurka J."/>
            <person name="Kiialainen A."/>
            <person name="Lindgren G."/>
            <person name="Liu J."/>
            <person name="Magnani E."/>
            <person name="Mickelson J.R."/>
            <person name="Murray J."/>
            <person name="Nergadze S.G."/>
            <person name="Onofrio R."/>
            <person name="Pedroni S."/>
            <person name="Piras M.F."/>
            <person name="Raudsepp T."/>
            <person name="Rocchi M."/>
            <person name="Roeed K.H."/>
            <person name="Ryder O.A."/>
            <person name="Searle S."/>
            <person name="Skow L."/>
            <person name="Swinburne J.E."/>
            <person name="Syvaenen A.C."/>
            <person name="Tozaki T."/>
            <person name="Valberg S.J."/>
            <person name="Vaudin M."/>
            <person name="White J.R."/>
            <person name="Zody M.C."/>
            <person name="Lander E.S."/>
            <person name="Lindblad-Toh K."/>
        </authorList>
    </citation>
    <scope>NUCLEOTIDE SEQUENCE [LARGE SCALE GENOMIC DNA]</scope>
    <source>
        <strain evidence="1 2">Thoroughbred</strain>
    </source>
</reference>
<dbReference type="Ensembl" id="ENSECAT00000144409.1">
    <property type="protein sequence ID" value="ENSECAP00000059059.1"/>
    <property type="gene ID" value="ENSECAG00000044204.1"/>
</dbReference>
<name>A0A9L0RBN1_HORSE</name>
<evidence type="ECO:0000313" key="2">
    <source>
        <dbReference type="Proteomes" id="UP000002281"/>
    </source>
</evidence>
<dbReference type="Proteomes" id="UP000002281">
    <property type="component" value="Chromosome 15"/>
</dbReference>
<accession>A0A9L0RBN1</accession>
<evidence type="ECO:0000313" key="1">
    <source>
        <dbReference type="Ensembl" id="ENSECAP00000059059.1"/>
    </source>
</evidence>
<organism evidence="1 2">
    <name type="scientific">Equus caballus</name>
    <name type="common">Horse</name>
    <dbReference type="NCBI Taxonomy" id="9796"/>
    <lineage>
        <taxon>Eukaryota</taxon>
        <taxon>Metazoa</taxon>
        <taxon>Chordata</taxon>
        <taxon>Craniata</taxon>
        <taxon>Vertebrata</taxon>
        <taxon>Euteleostomi</taxon>
        <taxon>Mammalia</taxon>
        <taxon>Eutheria</taxon>
        <taxon>Laurasiatheria</taxon>
        <taxon>Perissodactyla</taxon>
        <taxon>Equidae</taxon>
        <taxon>Equus</taxon>
    </lineage>
</organism>
<dbReference type="AlphaFoldDB" id="A0A9L0RBN1"/>
<protein>
    <submittedName>
        <fullName evidence="1">Uncharacterized protein</fullName>
    </submittedName>
</protein>
<sequence>MGRGYEQTFFQRRFTNLQQAHKKKFSITNHYGTANQSYSENLTSVRMAVVNKTNGNKCWRGCGGKGTLIHCWWECKLVQPLWKTAWRFLKNLKREIPYPPAVPLLDLYQKNLKSTIQRDLYTPLCSLQHYSQWPRPGSSASAHQLMNG</sequence>
<dbReference type="GeneTree" id="ENSGT01150000286916"/>